<dbReference type="InterPro" id="IPR011055">
    <property type="entry name" value="Dup_hybrid_motif"/>
</dbReference>
<dbReference type="Pfam" id="PF01551">
    <property type="entry name" value="Peptidase_M23"/>
    <property type="match status" value="1"/>
</dbReference>
<dbReference type="EMBL" id="JAAAWP010000001">
    <property type="protein sequence ID" value="NDW20105.1"/>
    <property type="molecule type" value="Genomic_DNA"/>
</dbReference>
<comment type="caution">
    <text evidence="2">The sequence shown here is derived from an EMBL/GenBank/DDBJ whole genome shotgun (WGS) entry which is preliminary data.</text>
</comment>
<dbReference type="Proteomes" id="UP000478837">
    <property type="component" value="Unassembled WGS sequence"/>
</dbReference>
<sequence>MLLSVVAISDASASQLVDENAPNSTQATSPLKLNGKFTQGALLRGEVPKGSTVLLNEQPVAVNKDGKFVVGFARDAKLNHVLTVKTAKGSVITREITLEEREYDIQRIDGLEPKMVTPPASVTARINKDNRNVAKARGNSSDLDALFTRFEWPAKGPITGVYGSQRILNGVPKWPHYGVDVGAPTGTPVFAPVDGVVTLADDLYYSGNTLILDHGMQVFSTFLHLDTMTVNVGDYVKKGEQIGTIGATGRATGPHLDWRINLGKMRLDPQTVVSGNPDD</sequence>
<evidence type="ECO:0000259" key="1">
    <source>
        <dbReference type="Pfam" id="PF01551"/>
    </source>
</evidence>
<dbReference type="GO" id="GO:0004222">
    <property type="term" value="F:metalloendopeptidase activity"/>
    <property type="evidence" value="ECO:0007669"/>
    <property type="project" value="TreeGrafter"/>
</dbReference>
<protein>
    <submittedName>
        <fullName evidence="2">Peptidoglycan DD-metalloendopeptidase family protein</fullName>
    </submittedName>
</protein>
<feature type="domain" description="M23ase beta-sheet core" evidence="1">
    <location>
        <begin position="175"/>
        <end position="269"/>
    </location>
</feature>
<evidence type="ECO:0000313" key="2">
    <source>
        <dbReference type="EMBL" id="NDW20105.1"/>
    </source>
</evidence>
<accession>A0A6L9MQB8</accession>
<dbReference type="AlphaFoldDB" id="A0A6L9MQB8"/>
<dbReference type="InterPro" id="IPR050570">
    <property type="entry name" value="Cell_wall_metabolism_enzyme"/>
</dbReference>
<dbReference type="PANTHER" id="PTHR21666">
    <property type="entry name" value="PEPTIDASE-RELATED"/>
    <property type="match status" value="1"/>
</dbReference>
<dbReference type="InterPro" id="IPR016047">
    <property type="entry name" value="M23ase_b-sheet_dom"/>
</dbReference>
<dbReference type="SUPFAM" id="SSF51261">
    <property type="entry name" value="Duplicated hybrid motif"/>
    <property type="match status" value="1"/>
</dbReference>
<evidence type="ECO:0000313" key="3">
    <source>
        <dbReference type="Proteomes" id="UP000478837"/>
    </source>
</evidence>
<dbReference type="PANTHER" id="PTHR21666:SF285">
    <property type="entry name" value="M23 FAMILY METALLOPEPTIDASE"/>
    <property type="match status" value="1"/>
</dbReference>
<proteinExistence type="predicted"/>
<dbReference type="CDD" id="cd12797">
    <property type="entry name" value="M23_peptidase"/>
    <property type="match status" value="1"/>
</dbReference>
<reference evidence="2 3" key="1">
    <citation type="submission" date="2020-01" db="EMBL/GenBank/DDBJ databases">
        <title>Genomes of bacteria type strains.</title>
        <authorList>
            <person name="Chen J."/>
            <person name="Zhu S."/>
            <person name="Yang J."/>
        </authorList>
    </citation>
    <scope>NUCLEOTIDE SEQUENCE [LARGE SCALE GENOMIC DNA]</scope>
    <source>
        <strain evidence="2 3">LMG 22958</strain>
    </source>
</reference>
<dbReference type="Gene3D" id="2.70.70.10">
    <property type="entry name" value="Glucose Permease (Domain IIA)"/>
    <property type="match status" value="1"/>
</dbReference>
<gene>
    <name evidence="2" type="ORF">GTW09_00985</name>
</gene>
<keyword evidence="3" id="KW-1185">Reference proteome</keyword>
<name>A0A6L9MQB8_9ALTE</name>
<organism evidence="2 3">
    <name type="scientific">Alteromonas hispanica</name>
    <dbReference type="NCBI Taxonomy" id="315421"/>
    <lineage>
        <taxon>Bacteria</taxon>
        <taxon>Pseudomonadati</taxon>
        <taxon>Pseudomonadota</taxon>
        <taxon>Gammaproteobacteria</taxon>
        <taxon>Alteromonadales</taxon>
        <taxon>Alteromonadaceae</taxon>
        <taxon>Alteromonas/Salinimonas group</taxon>
        <taxon>Alteromonas</taxon>
    </lineage>
</organism>